<keyword evidence="7" id="KW-0423">Lactose metabolism</keyword>
<dbReference type="PANTHER" id="PTHR46566">
    <property type="entry name" value="1-PHOSPHOFRUCTOKINASE-RELATED"/>
    <property type="match status" value="1"/>
</dbReference>
<dbReference type="EMBL" id="BSKO01000001">
    <property type="protein sequence ID" value="GLO65302.1"/>
    <property type="molecule type" value="Genomic_DNA"/>
</dbReference>
<dbReference type="PANTHER" id="PTHR46566:SF1">
    <property type="entry name" value="1-PHOSPHOFRUCTOKINASE"/>
    <property type="match status" value="1"/>
</dbReference>
<evidence type="ECO:0000256" key="7">
    <source>
        <dbReference type="PIRNR" id="PIRNR000535"/>
    </source>
</evidence>
<dbReference type="EC" id="2.7.1.144" evidence="7"/>
<dbReference type="Proteomes" id="UP001275436">
    <property type="component" value="Unassembled WGS sequence"/>
</dbReference>
<gene>
    <name evidence="10" type="primary">fruB</name>
    <name evidence="10" type="ORF">MACH08_10860</name>
</gene>
<keyword evidence="3 7" id="KW-0547">Nucleotide-binding</keyword>
<comment type="caution">
    <text evidence="10">The sequence shown here is derived from an EMBL/GenBank/DDBJ whole genome shotgun (WGS) entry which is preliminary data.</text>
</comment>
<sequence length="303" mass="32789">MIYTITLNPSIDFIVPVDQLKLGKLNYMNDEYKVPGGKGINVSRILQELSTSSTALGFIGGFTGKFIIDFLEKRNLKTDFISVSEDTRINIKLKSSEETEINGRGPSISNDKANKLLSQLEKITANDFVVMSGSKPPSLPTDFYEKAIKKVLAAGAQFAIDTTGDALMQSLAYQPLVIKPNKHELEELFGVSISTDEDVTKFGKKLLEKGAQHVIVSMGADGAILITNNGIYKGTSPSGTLRNSVGAGDSMIAGFLSIYLNNQNVLEAFKMSIAAGSATAFSYDLATRNKIDNLLSEIEVTIL</sequence>
<reference evidence="10 11" key="1">
    <citation type="submission" date="2023-02" db="EMBL/GenBank/DDBJ databases">
        <title>Oceanobacillus kimchii IFOP_LL358 isolated form Alexandrium catenella lab strain.</title>
        <authorList>
            <person name="Gajardo G."/>
            <person name="Ueki S."/>
            <person name="Maruyama F."/>
        </authorList>
    </citation>
    <scope>NUCLEOTIDE SEQUENCE [LARGE SCALE GENOMIC DNA]</scope>
    <source>
        <strain evidence="10 11">IFOP_LL358</strain>
    </source>
</reference>
<keyword evidence="11" id="KW-1185">Reference proteome</keyword>
<proteinExistence type="inferred from homology"/>
<dbReference type="InterPro" id="IPR022463">
    <property type="entry name" value="1-PFruKinase"/>
</dbReference>
<dbReference type="NCBIfam" id="TIGR03828">
    <property type="entry name" value="pfkB"/>
    <property type="match status" value="1"/>
</dbReference>
<comment type="similarity">
    <text evidence="7">Belongs to the carbohydrate kinase PfkB family. LacC subfamily.</text>
</comment>
<evidence type="ECO:0000313" key="11">
    <source>
        <dbReference type="Proteomes" id="UP001275436"/>
    </source>
</evidence>
<dbReference type="RefSeq" id="WP_317957835.1">
    <property type="nucleotide sequence ID" value="NZ_BSKO01000001.1"/>
</dbReference>
<evidence type="ECO:0000256" key="2">
    <source>
        <dbReference type="ARBA" id="ARBA00022679"/>
    </source>
</evidence>
<evidence type="ECO:0000313" key="10">
    <source>
        <dbReference type="EMBL" id="GLO65302.1"/>
    </source>
</evidence>
<comment type="function">
    <text evidence="8">Catalyzes the ATP-dependent phosphorylation of fructose-l-phosphate to fructose-l,6-bisphosphate.</text>
</comment>
<evidence type="ECO:0000256" key="3">
    <source>
        <dbReference type="ARBA" id="ARBA00022741"/>
    </source>
</evidence>
<protein>
    <recommendedName>
        <fullName evidence="7">Tagatose-6-phosphate kinase</fullName>
        <ecNumber evidence="7">2.7.1.144</ecNumber>
    </recommendedName>
</protein>
<keyword evidence="2 7" id="KW-0808">Transferase</keyword>
<comment type="similarity">
    <text evidence="1">Belongs to the carbohydrate kinase pfkB family.</text>
</comment>
<dbReference type="SUPFAM" id="SSF53613">
    <property type="entry name" value="Ribokinase-like"/>
    <property type="match status" value="1"/>
</dbReference>
<dbReference type="Gene3D" id="3.40.1190.20">
    <property type="match status" value="1"/>
</dbReference>
<dbReference type="GO" id="GO:0016301">
    <property type="term" value="F:kinase activity"/>
    <property type="evidence" value="ECO:0007669"/>
    <property type="project" value="UniProtKB-KW"/>
</dbReference>
<evidence type="ECO:0000259" key="9">
    <source>
        <dbReference type="Pfam" id="PF00294"/>
    </source>
</evidence>
<name>A0ABQ5TGR2_9BACI</name>
<dbReference type="NCBIfam" id="TIGR03168">
    <property type="entry name" value="1-PFK"/>
    <property type="match status" value="1"/>
</dbReference>
<dbReference type="InterPro" id="IPR017583">
    <property type="entry name" value="Tagatose/fructose_Pkinase"/>
</dbReference>
<keyword evidence="5 7" id="KW-0067">ATP-binding</keyword>
<comment type="catalytic activity">
    <reaction evidence="7">
        <text>D-tagatofuranose 6-phosphate + ATP = D-tagatofuranose 1,6-bisphosphate + ADP + H(+)</text>
        <dbReference type="Rhea" id="RHEA:12420"/>
        <dbReference type="ChEBI" id="CHEBI:15378"/>
        <dbReference type="ChEBI" id="CHEBI:30616"/>
        <dbReference type="ChEBI" id="CHEBI:58694"/>
        <dbReference type="ChEBI" id="CHEBI:58695"/>
        <dbReference type="ChEBI" id="CHEBI:456216"/>
        <dbReference type="EC" id="2.7.1.144"/>
    </reaction>
</comment>
<evidence type="ECO:0000256" key="1">
    <source>
        <dbReference type="ARBA" id="ARBA00005380"/>
    </source>
</evidence>
<dbReference type="InterPro" id="IPR011611">
    <property type="entry name" value="PfkB_dom"/>
</dbReference>
<dbReference type="PROSITE" id="PS00584">
    <property type="entry name" value="PFKB_KINASES_2"/>
    <property type="match status" value="1"/>
</dbReference>
<evidence type="ECO:0000256" key="6">
    <source>
        <dbReference type="ARBA" id="ARBA00047745"/>
    </source>
</evidence>
<dbReference type="Pfam" id="PF00294">
    <property type="entry name" value="PfkB"/>
    <property type="match status" value="1"/>
</dbReference>
<dbReference type="PROSITE" id="PS00583">
    <property type="entry name" value="PFKB_KINASES_1"/>
    <property type="match status" value="1"/>
</dbReference>
<evidence type="ECO:0000256" key="4">
    <source>
        <dbReference type="ARBA" id="ARBA00022777"/>
    </source>
</evidence>
<organism evidence="10 11">
    <name type="scientific">Oceanobacillus kimchii</name>
    <dbReference type="NCBI Taxonomy" id="746691"/>
    <lineage>
        <taxon>Bacteria</taxon>
        <taxon>Bacillati</taxon>
        <taxon>Bacillota</taxon>
        <taxon>Bacilli</taxon>
        <taxon>Bacillales</taxon>
        <taxon>Bacillaceae</taxon>
        <taxon>Oceanobacillus</taxon>
    </lineage>
</organism>
<dbReference type="InterPro" id="IPR029056">
    <property type="entry name" value="Ribokinase-like"/>
</dbReference>
<accession>A0ABQ5TGR2</accession>
<comment type="catalytic activity">
    <reaction evidence="6 8">
        <text>beta-D-fructose 1-phosphate + ATP = beta-D-fructose 1,6-bisphosphate + ADP + H(+)</text>
        <dbReference type="Rhea" id="RHEA:14213"/>
        <dbReference type="ChEBI" id="CHEBI:15378"/>
        <dbReference type="ChEBI" id="CHEBI:30616"/>
        <dbReference type="ChEBI" id="CHEBI:32966"/>
        <dbReference type="ChEBI" id="CHEBI:138881"/>
        <dbReference type="ChEBI" id="CHEBI:456216"/>
        <dbReference type="EC" id="2.7.1.56"/>
    </reaction>
</comment>
<feature type="domain" description="Carbohydrate kinase PfkB" evidence="9">
    <location>
        <begin position="11"/>
        <end position="283"/>
    </location>
</feature>
<comment type="pathway">
    <text evidence="7">Carbohydrate metabolism; D-tagatose 6-phosphate degradation; D-glyceraldehyde 3-phosphate and glycerone phosphate from D-tagatose 6-phosphate: step 1/2.</text>
</comment>
<dbReference type="CDD" id="cd01164">
    <property type="entry name" value="FruK_PfkB_like"/>
    <property type="match status" value="1"/>
</dbReference>
<evidence type="ECO:0000256" key="8">
    <source>
        <dbReference type="RuleBase" id="RU369061"/>
    </source>
</evidence>
<dbReference type="InterPro" id="IPR002173">
    <property type="entry name" value="Carboh/pur_kinase_PfkB_CS"/>
</dbReference>
<evidence type="ECO:0000256" key="5">
    <source>
        <dbReference type="ARBA" id="ARBA00022840"/>
    </source>
</evidence>
<keyword evidence="4 8" id="KW-0418">Kinase</keyword>
<dbReference type="PIRSF" id="PIRSF000535">
    <property type="entry name" value="1PFK/6PFK/LacC"/>
    <property type="match status" value="1"/>
</dbReference>